<dbReference type="AlphaFoldDB" id="A0A1M7BQJ7"/>
<dbReference type="STRING" id="735517.SAMN05444272_0918"/>
<dbReference type="PANTHER" id="PTHR41532:SF1">
    <property type="entry name" value="FIXS PROTEIN"/>
    <property type="match status" value="1"/>
</dbReference>
<gene>
    <name evidence="2" type="ORF">SAMN05444272_0918</name>
</gene>
<accession>A0A1M7BQJ7</accession>
<proteinExistence type="predicted"/>
<evidence type="ECO:0000313" key="2">
    <source>
        <dbReference type="EMBL" id="SHL56839.1"/>
    </source>
</evidence>
<dbReference type="Proteomes" id="UP000186002">
    <property type="component" value="Unassembled WGS sequence"/>
</dbReference>
<reference evidence="2 3" key="1">
    <citation type="submission" date="2016-11" db="EMBL/GenBank/DDBJ databases">
        <authorList>
            <person name="Jaros S."/>
            <person name="Januszkiewicz K."/>
            <person name="Wedrychowicz H."/>
        </authorList>
    </citation>
    <scope>NUCLEOTIDE SEQUENCE [LARGE SCALE GENOMIC DNA]</scope>
    <source>
        <strain evidence="2 3">DSM 22153</strain>
    </source>
</reference>
<dbReference type="EMBL" id="FRBW01000001">
    <property type="protein sequence ID" value="SHL56839.1"/>
    <property type="molecule type" value="Genomic_DNA"/>
</dbReference>
<dbReference type="InterPro" id="IPR004714">
    <property type="entry name" value="Cyt_oxidase_maturation_cbb3"/>
</dbReference>
<keyword evidence="1" id="KW-0472">Membrane</keyword>
<sequence>MRVLPVASRFPVKILKPLGAAPLSVLIYLIPVALFLGGLGLVAFLWSLKSGQYDDLEGAKWRILNDDDLPEDRN</sequence>
<organism evidence="2 3">
    <name type="scientific">Roseibium suaedae</name>
    <dbReference type="NCBI Taxonomy" id="735517"/>
    <lineage>
        <taxon>Bacteria</taxon>
        <taxon>Pseudomonadati</taxon>
        <taxon>Pseudomonadota</taxon>
        <taxon>Alphaproteobacteria</taxon>
        <taxon>Hyphomicrobiales</taxon>
        <taxon>Stappiaceae</taxon>
        <taxon>Roseibium</taxon>
    </lineage>
</organism>
<keyword evidence="1" id="KW-1133">Transmembrane helix</keyword>
<name>A0A1M7BQJ7_9HYPH</name>
<dbReference type="Pfam" id="PF03597">
    <property type="entry name" value="FixS"/>
    <property type="match status" value="1"/>
</dbReference>
<protein>
    <submittedName>
        <fullName evidence="2">Cytochrome oxidase maturation protein, cbb3-type</fullName>
    </submittedName>
</protein>
<keyword evidence="3" id="KW-1185">Reference proteome</keyword>
<dbReference type="PANTHER" id="PTHR41532">
    <property type="entry name" value="FIXS PROTEIN"/>
    <property type="match status" value="1"/>
</dbReference>
<dbReference type="NCBIfam" id="TIGR00847">
    <property type="entry name" value="ccoS"/>
    <property type="match status" value="1"/>
</dbReference>
<evidence type="ECO:0000256" key="1">
    <source>
        <dbReference type="SAM" id="Phobius"/>
    </source>
</evidence>
<evidence type="ECO:0000313" key="3">
    <source>
        <dbReference type="Proteomes" id="UP000186002"/>
    </source>
</evidence>
<keyword evidence="1" id="KW-0812">Transmembrane</keyword>
<feature type="transmembrane region" description="Helical" evidence="1">
    <location>
        <begin position="20"/>
        <end position="46"/>
    </location>
</feature>